<gene>
    <name evidence="4" type="ORF">AC529_01105</name>
</gene>
<dbReference type="PANTHER" id="PTHR39965:SF1">
    <property type="entry name" value="CRISPR SYSTEM CMR SUBUNIT CMR6"/>
    <property type="match status" value="1"/>
</dbReference>
<sequence>MRAAGPLGRLVRVRRQTDPARPPRLEGAGKDANALILLRRTAFPDFSADEVELSDEAVTALTTWAAESGLGQRPEDVKAVTARRKLALDRLRAQGLTVRRVTLRPEWRLAIGLGNKDNAHEIGITLHGSYGWPVIPGSTLKGVTAQWVWDHIRPTTPEEIARYVRVFGAPLPEERAAGVAEQPETARGRVRFLDAFASGVPVTVTVDVLTPHVKPYYDRTADEQTAAQAPPPAEHHQPVPVRFLTVSAGRFDAALVGDTPDETEQAARWLVEAVNELGVGAKTSAGYGYLAGEEKA</sequence>
<comment type="caution">
    <text evidence="4">The sequence shown here is derived from an EMBL/GenBank/DDBJ whole genome shotgun (WGS) entry which is preliminary data.</text>
</comment>
<dbReference type="Proteomes" id="UP000074382">
    <property type="component" value="Unassembled WGS sequence"/>
</dbReference>
<keyword evidence="5" id="KW-1185">Reference proteome</keyword>
<dbReference type="EMBL" id="LGEM01000007">
    <property type="protein sequence ID" value="KUP98502.1"/>
    <property type="molecule type" value="Genomic_DNA"/>
</dbReference>
<dbReference type="AlphaFoldDB" id="A0A147KMG4"/>
<dbReference type="GO" id="GO:0051607">
    <property type="term" value="P:defense response to virus"/>
    <property type="evidence" value="ECO:0007669"/>
    <property type="project" value="UniProtKB-KW"/>
</dbReference>
<dbReference type="STRING" id="665004.AC529_01105"/>
<dbReference type="Pfam" id="PF03787">
    <property type="entry name" value="RAMPs"/>
    <property type="match status" value="1"/>
</dbReference>
<evidence type="ECO:0000313" key="5">
    <source>
        <dbReference type="Proteomes" id="UP000074382"/>
    </source>
</evidence>
<accession>A0A147KMG4</accession>
<dbReference type="PATRIC" id="fig|665004.4.peg.1850"/>
<evidence type="ECO:0000256" key="1">
    <source>
        <dbReference type="ARBA" id="ARBA00023118"/>
    </source>
</evidence>
<dbReference type="PANTHER" id="PTHR39965">
    <property type="entry name" value="CRISPR SYSTEM CMR SUBUNIT CMR6"/>
    <property type="match status" value="1"/>
</dbReference>
<reference evidence="5" key="1">
    <citation type="journal article" date="2017" name="Acta Aliment.">
        <title>Plant polysaccharide degrading enzyme system of Thermpbifida cellulosilytica TB100 revealed by de novo genome project data.</title>
        <authorList>
            <person name="Toth A."/>
            <person name="Baka E."/>
            <person name="Luzics S."/>
            <person name="Bata-Vidacs I."/>
            <person name="Nagy I."/>
            <person name="Balint B."/>
            <person name="Herceg R."/>
            <person name="Olasz F."/>
            <person name="Wilk T."/>
            <person name="Nagy T."/>
            <person name="Kriszt B."/>
            <person name="Nagy I."/>
            <person name="Kukolya J."/>
        </authorList>
    </citation>
    <scope>NUCLEOTIDE SEQUENCE [LARGE SCALE GENOMIC DNA]</scope>
    <source>
        <strain evidence="5">TB100</strain>
    </source>
</reference>
<evidence type="ECO:0000259" key="3">
    <source>
        <dbReference type="Pfam" id="PF03787"/>
    </source>
</evidence>
<dbReference type="NCBIfam" id="TIGR01898">
    <property type="entry name" value="cas_TM1791_cmr6"/>
    <property type="match status" value="1"/>
</dbReference>
<organism evidence="4 5">
    <name type="scientific">Thermobifida cellulosilytica TB100</name>
    <dbReference type="NCBI Taxonomy" id="665004"/>
    <lineage>
        <taxon>Bacteria</taxon>
        <taxon>Bacillati</taxon>
        <taxon>Actinomycetota</taxon>
        <taxon>Actinomycetes</taxon>
        <taxon>Streptosporangiales</taxon>
        <taxon>Nocardiopsidaceae</taxon>
        <taxon>Thermobifida</taxon>
    </lineage>
</organism>
<evidence type="ECO:0000313" key="4">
    <source>
        <dbReference type="EMBL" id="KUP98502.1"/>
    </source>
</evidence>
<dbReference type="InterPro" id="IPR005537">
    <property type="entry name" value="RAMP_III_fam"/>
</dbReference>
<proteinExistence type="predicted"/>
<comment type="subunit">
    <text evidence="2">Part of the Csm effector complex that includes Cas10, Csm2, Csm3, Csm4 and Csm5.</text>
</comment>
<dbReference type="InterPro" id="IPR010172">
    <property type="entry name" value="CRISPR-assoc_prot_TM1791"/>
</dbReference>
<protein>
    <recommendedName>
        <fullName evidence="3">CRISPR type III-associated protein domain-containing protein</fullName>
    </recommendedName>
</protein>
<keyword evidence="1" id="KW-0051">Antiviral defense</keyword>
<name>A0A147KMG4_THECS</name>
<evidence type="ECO:0000256" key="2">
    <source>
        <dbReference type="ARBA" id="ARBA00093789"/>
    </source>
</evidence>
<feature type="domain" description="CRISPR type III-associated protein" evidence="3">
    <location>
        <begin position="111"/>
        <end position="290"/>
    </location>
</feature>